<keyword evidence="2" id="KW-1185">Reference proteome</keyword>
<protein>
    <submittedName>
        <fullName evidence="1">Acetyltransferase</fullName>
    </submittedName>
</protein>
<dbReference type="RefSeq" id="WP_050351234.1">
    <property type="nucleotide sequence ID" value="NZ_BOSN01000002.1"/>
</dbReference>
<dbReference type="SUPFAM" id="SSF55729">
    <property type="entry name" value="Acyl-CoA N-acyltransferases (Nat)"/>
    <property type="match status" value="2"/>
</dbReference>
<dbReference type="InterPro" id="IPR016181">
    <property type="entry name" value="Acyl_CoA_acyltransferase"/>
</dbReference>
<dbReference type="AlphaFoldDB" id="A0A0L0QJC5"/>
<sequence>MKILAWNYSYLEEIVSLWNRELGSDFPMKKTLFKQNSFQDQNVCPDASLIALDNGNVIGFIVAKIWQEKLPVQMSETTGWIQVLLVDQSYRNKGIGTKLLSQAETVLFNRGVKQILLGRDPWHYFPGVPINDERTKHWFAARGYESYGTEHDLLQTYTRKNAITKPDLPEVEFSILDIEEKEDFLMFLNRCFPGRWEYEAMKYFELGGTGREFIVMKKYGQIIGFCRINDPQSPIIAQNVYWAPLFEASLGGVGPLGVDAAERGHGYGLTVVEAGIAELRKRGIQNIVIDWTGLVDFYKKLGFDVWKSYESFKKSIEEQVVKHEEESSRIPAK</sequence>
<dbReference type="InterPro" id="IPR050276">
    <property type="entry name" value="MshD_Acetyltransferase"/>
</dbReference>
<dbReference type="EMBL" id="LGTO01000007">
    <property type="protein sequence ID" value="KNE18755.1"/>
    <property type="molecule type" value="Genomic_DNA"/>
</dbReference>
<dbReference type="PANTHER" id="PTHR43617">
    <property type="entry name" value="L-AMINO ACID N-ACETYLTRANSFERASE"/>
    <property type="match status" value="1"/>
</dbReference>
<name>A0A0L0QJC5_VIRPA</name>
<dbReference type="GeneID" id="66871704"/>
<dbReference type="InterPro" id="IPR000182">
    <property type="entry name" value="GNAT_dom"/>
</dbReference>
<proteinExistence type="predicted"/>
<dbReference type="PATRIC" id="fig|1473.5.peg.275"/>
<dbReference type="PROSITE" id="PS51186">
    <property type="entry name" value="GNAT"/>
    <property type="match status" value="2"/>
</dbReference>
<organism evidence="1 2">
    <name type="scientific">Virgibacillus pantothenticus</name>
    <dbReference type="NCBI Taxonomy" id="1473"/>
    <lineage>
        <taxon>Bacteria</taxon>
        <taxon>Bacillati</taxon>
        <taxon>Bacillota</taxon>
        <taxon>Bacilli</taxon>
        <taxon>Bacillales</taxon>
        <taxon>Bacillaceae</taxon>
        <taxon>Virgibacillus</taxon>
    </lineage>
</organism>
<dbReference type="PANTHER" id="PTHR43617:SF2">
    <property type="entry name" value="UPF0039 PROTEIN SLL0451"/>
    <property type="match status" value="1"/>
</dbReference>
<comment type="caution">
    <text evidence="1">The sequence shown here is derived from an EMBL/GenBank/DDBJ whole genome shotgun (WGS) entry which is preliminary data.</text>
</comment>
<accession>A0A0L0QJC5</accession>
<evidence type="ECO:0000313" key="2">
    <source>
        <dbReference type="Proteomes" id="UP000036780"/>
    </source>
</evidence>
<dbReference type="Proteomes" id="UP000036780">
    <property type="component" value="Unassembled WGS sequence"/>
</dbReference>
<gene>
    <name evidence="1" type="ORF">AFK71_09080</name>
</gene>
<reference evidence="2" key="1">
    <citation type="submission" date="2015-07" db="EMBL/GenBank/DDBJ databases">
        <title>Fjat-10053 dsm26.</title>
        <authorList>
            <person name="Liu B."/>
            <person name="Wang J."/>
            <person name="Zhu Y."/>
            <person name="Liu G."/>
            <person name="Chen Q."/>
            <person name="Chen Z."/>
            <person name="Lan J."/>
            <person name="Che J."/>
            <person name="Ge C."/>
            <person name="Shi H."/>
            <person name="Pan Z."/>
            <person name="Liu X."/>
        </authorList>
    </citation>
    <scope>NUCLEOTIDE SEQUENCE [LARGE SCALE GENOMIC DNA]</scope>
    <source>
        <strain evidence="2">DSM 26</strain>
    </source>
</reference>
<dbReference type="Gene3D" id="3.40.630.30">
    <property type="match status" value="2"/>
</dbReference>
<dbReference type="Pfam" id="PF00583">
    <property type="entry name" value="Acetyltransf_1"/>
    <property type="match status" value="2"/>
</dbReference>
<dbReference type="GO" id="GO:0016747">
    <property type="term" value="F:acyltransferase activity, transferring groups other than amino-acyl groups"/>
    <property type="evidence" value="ECO:0007669"/>
    <property type="project" value="InterPro"/>
</dbReference>
<keyword evidence="1" id="KW-0808">Transferase</keyword>
<dbReference type="CDD" id="cd04301">
    <property type="entry name" value="NAT_SF"/>
    <property type="match status" value="2"/>
</dbReference>
<evidence type="ECO:0000313" key="1">
    <source>
        <dbReference type="EMBL" id="KNE18755.1"/>
    </source>
</evidence>